<accession>D4YVW3</accession>
<dbReference type="GO" id="GO:0003677">
    <property type="term" value="F:DNA binding"/>
    <property type="evidence" value="ECO:0007669"/>
    <property type="project" value="InterPro"/>
</dbReference>
<dbReference type="Gene3D" id="1.10.10.60">
    <property type="entry name" value="Homeodomain-like"/>
    <property type="match status" value="1"/>
</dbReference>
<dbReference type="AlphaFoldDB" id="D4YVW3"/>
<dbReference type="Pfam" id="PF13276">
    <property type="entry name" value="HTH_21"/>
    <property type="match status" value="1"/>
</dbReference>
<dbReference type="Proteomes" id="UP000004069">
    <property type="component" value="Unassembled WGS sequence"/>
</dbReference>
<dbReference type="InterPro" id="IPR002514">
    <property type="entry name" value="Transposase_8"/>
</dbReference>
<organism evidence="2 3">
    <name type="scientific">Lactobacillus amylolyticus DSM 11664</name>
    <dbReference type="NCBI Taxonomy" id="585524"/>
    <lineage>
        <taxon>Bacteria</taxon>
        <taxon>Bacillati</taxon>
        <taxon>Bacillota</taxon>
        <taxon>Bacilli</taxon>
        <taxon>Lactobacillales</taxon>
        <taxon>Lactobacillaceae</taxon>
        <taxon>Lactobacillus</taxon>
    </lineage>
</organism>
<dbReference type="InterPro" id="IPR052057">
    <property type="entry name" value="IS150/IS1296_orfA-like"/>
</dbReference>
<gene>
    <name evidence="2" type="ORF">HMPREF0493_1674</name>
</gene>
<sequence>KLTKQDKIHIFKEWTLEEKRGTYLGKKYGVRKEIINYLVKLIKIHGFSILDKPHTYYSKEYKERAIKRVLFGDEAIAAVALDLGLSSIGMLSNWIRSYKENGYNVVIKKKGRHTLEEKNKQRAREAETRKPTRTEIAQAVAELRQELGLGVKTILAVINDPENDLPHLSRSNYCDMLQREDQDEIKRHKMIKRIKEIHAELKGRYAAPGYRVVADRLHNKGFKANRKTVYRLMSKLNLIGHHETQKTL</sequence>
<dbReference type="eggNOG" id="COG2963">
    <property type="taxonomic scope" value="Bacteria"/>
</dbReference>
<reference evidence="2 3" key="1">
    <citation type="submission" date="2010-04" db="EMBL/GenBank/DDBJ databases">
        <authorList>
            <person name="Muzny D."/>
            <person name="Qin X."/>
            <person name="Deng J."/>
            <person name="Jiang H."/>
            <person name="Liu Y."/>
            <person name="Qu J."/>
            <person name="Song X.-Z."/>
            <person name="Zhang L."/>
            <person name="Thornton R."/>
            <person name="Coyle M."/>
            <person name="Francisco L."/>
            <person name="Jackson L."/>
            <person name="Javaid M."/>
            <person name="Korchina V."/>
            <person name="Kovar C."/>
            <person name="Mata R."/>
            <person name="Mathew T."/>
            <person name="Ngo R."/>
            <person name="Nguyen L."/>
            <person name="Nguyen N."/>
            <person name="Okwuonu G."/>
            <person name="Ongeri F."/>
            <person name="Pham C."/>
            <person name="Simmons D."/>
            <person name="Wilczek-Boney K."/>
            <person name="Hale W."/>
            <person name="Jakkamsetti A."/>
            <person name="Pham P."/>
            <person name="Ruth R."/>
            <person name="San Lucas F."/>
            <person name="Warren J."/>
            <person name="Zhang J."/>
            <person name="Zhao Z."/>
            <person name="Zhou C."/>
            <person name="Zhu D."/>
            <person name="Lee S."/>
            <person name="Bess C."/>
            <person name="Blankenburg K."/>
            <person name="Forbes L."/>
            <person name="Fu Q."/>
            <person name="Gubbala S."/>
            <person name="Hirani K."/>
            <person name="Jayaseelan J.C."/>
            <person name="Lara F."/>
            <person name="Munidasa M."/>
            <person name="Palculict T."/>
            <person name="Patil S."/>
            <person name="Pu L.-L."/>
            <person name="Saada N."/>
            <person name="Tang L."/>
            <person name="Weissenberger G."/>
            <person name="Zhu Y."/>
            <person name="Hemphill L."/>
            <person name="Shang Y."/>
            <person name="Youmans B."/>
            <person name="Ayvaz T."/>
            <person name="Ross M."/>
            <person name="Santibanez J."/>
            <person name="Aqrawi P."/>
            <person name="Gross S."/>
            <person name="Joshi V."/>
            <person name="Fowler G."/>
            <person name="Nazareth L."/>
            <person name="Reid J."/>
            <person name="Worley K."/>
            <person name="Petrosino J."/>
            <person name="Highlander S."/>
            <person name="Gibbs R."/>
        </authorList>
    </citation>
    <scope>NUCLEOTIDE SEQUENCE [LARGE SCALE GENOMIC DNA]</scope>
    <source>
        <strain evidence="2 3">DSM 11664</strain>
    </source>
</reference>
<dbReference type="GO" id="GO:0004803">
    <property type="term" value="F:transposase activity"/>
    <property type="evidence" value="ECO:0007669"/>
    <property type="project" value="InterPro"/>
</dbReference>
<evidence type="ECO:0000259" key="1">
    <source>
        <dbReference type="Pfam" id="PF13276"/>
    </source>
</evidence>
<dbReference type="PANTHER" id="PTHR33795:SF1">
    <property type="entry name" value="INSERTION ELEMENT IS150 PROTEIN INSJ"/>
    <property type="match status" value="1"/>
</dbReference>
<feature type="domain" description="HTH-like" evidence="1">
    <location>
        <begin position="190"/>
        <end position="240"/>
    </location>
</feature>
<dbReference type="GO" id="GO:0006313">
    <property type="term" value="P:DNA transposition"/>
    <property type="evidence" value="ECO:0007669"/>
    <property type="project" value="InterPro"/>
</dbReference>
<keyword evidence="3" id="KW-1185">Reference proteome</keyword>
<proteinExistence type="predicted"/>
<dbReference type="SUPFAM" id="SSF46689">
    <property type="entry name" value="Homeodomain-like"/>
    <property type="match status" value="1"/>
</dbReference>
<evidence type="ECO:0000313" key="2">
    <source>
        <dbReference type="EMBL" id="EFG54683.1"/>
    </source>
</evidence>
<evidence type="ECO:0000313" key="3">
    <source>
        <dbReference type="Proteomes" id="UP000004069"/>
    </source>
</evidence>
<dbReference type="PANTHER" id="PTHR33795">
    <property type="entry name" value="INSERTION ELEMENT IS150 PROTEIN INSJ"/>
    <property type="match status" value="1"/>
</dbReference>
<protein>
    <recommendedName>
        <fullName evidence="1">HTH-like domain-containing protein</fullName>
    </recommendedName>
</protein>
<dbReference type="Pfam" id="PF01527">
    <property type="entry name" value="HTH_Tnp_1"/>
    <property type="match status" value="1"/>
</dbReference>
<dbReference type="InterPro" id="IPR025948">
    <property type="entry name" value="HTH-like_dom"/>
</dbReference>
<feature type="non-terminal residue" evidence="2">
    <location>
        <position position="1"/>
    </location>
</feature>
<dbReference type="InterPro" id="IPR009057">
    <property type="entry name" value="Homeodomain-like_sf"/>
</dbReference>
<name>D4YVW3_9LACO</name>
<comment type="caution">
    <text evidence="2">The sequence shown here is derived from an EMBL/GenBank/DDBJ whole genome shotgun (WGS) entry which is preliminary data.</text>
</comment>
<dbReference type="EMBL" id="ADNY01000070">
    <property type="protein sequence ID" value="EFG54683.1"/>
    <property type="molecule type" value="Genomic_DNA"/>
</dbReference>